<keyword evidence="3 5" id="KW-1133">Transmembrane helix</keyword>
<dbReference type="InterPro" id="IPR002035">
    <property type="entry name" value="VWF_A"/>
</dbReference>
<keyword evidence="4 5" id="KW-0472">Membrane</keyword>
<dbReference type="AlphaFoldDB" id="A0A6J5DZJ1"/>
<evidence type="ECO:0000256" key="3">
    <source>
        <dbReference type="ARBA" id="ARBA00022989"/>
    </source>
</evidence>
<evidence type="ECO:0000256" key="5">
    <source>
        <dbReference type="SAM" id="Phobius"/>
    </source>
</evidence>
<dbReference type="SMART" id="SM00327">
    <property type="entry name" value="VWA"/>
    <property type="match status" value="1"/>
</dbReference>
<dbReference type="Gene3D" id="3.40.50.410">
    <property type="entry name" value="von Willebrand factor, type A domain"/>
    <property type="match status" value="1"/>
</dbReference>
<feature type="domain" description="VWFA" evidence="6">
    <location>
        <begin position="85"/>
        <end position="286"/>
    </location>
</feature>
<dbReference type="Proteomes" id="UP000494329">
    <property type="component" value="Unassembled WGS sequence"/>
</dbReference>
<accession>A0A6J5DZJ1</accession>
<evidence type="ECO:0000256" key="4">
    <source>
        <dbReference type="ARBA" id="ARBA00023136"/>
    </source>
</evidence>
<feature type="transmembrane region" description="Helical" evidence="5">
    <location>
        <begin position="309"/>
        <end position="327"/>
    </location>
</feature>
<dbReference type="EMBL" id="CADIKF010000023">
    <property type="protein sequence ID" value="CAB3759610.1"/>
    <property type="molecule type" value="Genomic_DNA"/>
</dbReference>
<dbReference type="Pfam" id="PF13519">
    <property type="entry name" value="VWA_2"/>
    <property type="match status" value="1"/>
</dbReference>
<dbReference type="CDD" id="cd00198">
    <property type="entry name" value="vWFA"/>
    <property type="match status" value="1"/>
</dbReference>
<gene>
    <name evidence="7" type="ORF">LMG29739_03198</name>
</gene>
<name>A0A6J5DZJ1_9BURK</name>
<protein>
    <recommendedName>
        <fullName evidence="6">VWFA domain-containing protein</fullName>
    </recommendedName>
</protein>
<reference evidence="7 8" key="1">
    <citation type="submission" date="2020-04" db="EMBL/GenBank/DDBJ databases">
        <authorList>
            <person name="De Canck E."/>
        </authorList>
    </citation>
    <scope>NUCLEOTIDE SEQUENCE [LARGE SCALE GENOMIC DNA]</scope>
    <source>
        <strain evidence="7 8">LMG 29739</strain>
    </source>
</reference>
<evidence type="ECO:0000313" key="7">
    <source>
        <dbReference type="EMBL" id="CAB3759610.1"/>
    </source>
</evidence>
<dbReference type="InterPro" id="IPR036465">
    <property type="entry name" value="vWFA_dom_sf"/>
</dbReference>
<dbReference type="PROSITE" id="PS50234">
    <property type="entry name" value="VWFA"/>
    <property type="match status" value="1"/>
</dbReference>
<proteinExistence type="predicted"/>
<evidence type="ECO:0000256" key="2">
    <source>
        <dbReference type="ARBA" id="ARBA00022692"/>
    </source>
</evidence>
<dbReference type="PANTHER" id="PTHR22550">
    <property type="entry name" value="SPORE GERMINATION PROTEIN"/>
    <property type="match status" value="1"/>
</dbReference>
<organism evidence="7 8">
    <name type="scientific">Paraburkholderia solisilvae</name>
    <dbReference type="NCBI Taxonomy" id="624376"/>
    <lineage>
        <taxon>Bacteria</taxon>
        <taxon>Pseudomonadati</taxon>
        <taxon>Pseudomonadota</taxon>
        <taxon>Betaproteobacteria</taxon>
        <taxon>Burkholderiales</taxon>
        <taxon>Burkholderiaceae</taxon>
        <taxon>Paraburkholderia</taxon>
    </lineage>
</organism>
<keyword evidence="2 5" id="KW-0812">Transmembrane</keyword>
<keyword evidence="1" id="KW-1003">Cell membrane</keyword>
<dbReference type="RefSeq" id="WP_175111892.1">
    <property type="nucleotide sequence ID" value="NZ_CADIKF010000023.1"/>
</dbReference>
<sequence>MTAPFDFASPWMLALLPLALLPLLERRSDTLVFPAVAWLPTDRLGRAARIALRVLAVSALLSIVIGLAEPRQAERQVVHIARGAEIVLLMDRSSSMDAIVPPPGVLAAGALSEGLSKNQEARDVLARFIAKRGGDRVALMMFGTSSLLSLPLTRDKGAIQSAIASTGIGRGMQDTRLDRGLQAAIGQFSEGDYKGSRVIVLISDGGARLDAQMRRRIADGLARNHITLYFVYLRSSANSTDLNAIKPQDESSEETELHRYFLSLKTPYRLYQVDDAGAIAAAMTDIGAQQNFPMAYTERMPARSRSTPCFAAALLCSALLLALRLALMRRWI</sequence>
<evidence type="ECO:0000313" key="8">
    <source>
        <dbReference type="Proteomes" id="UP000494329"/>
    </source>
</evidence>
<evidence type="ECO:0000256" key="1">
    <source>
        <dbReference type="ARBA" id="ARBA00022475"/>
    </source>
</evidence>
<keyword evidence="8" id="KW-1185">Reference proteome</keyword>
<dbReference type="PANTHER" id="PTHR22550:SF5">
    <property type="entry name" value="LEUCINE ZIPPER PROTEIN 4"/>
    <property type="match status" value="1"/>
</dbReference>
<evidence type="ECO:0000259" key="6">
    <source>
        <dbReference type="PROSITE" id="PS50234"/>
    </source>
</evidence>
<dbReference type="SUPFAM" id="SSF53300">
    <property type="entry name" value="vWA-like"/>
    <property type="match status" value="1"/>
</dbReference>
<dbReference type="InterPro" id="IPR050768">
    <property type="entry name" value="UPF0353/GerABKA_families"/>
</dbReference>